<keyword evidence="9" id="KW-0520">NAD</keyword>
<feature type="transmembrane region" description="Helical" evidence="9">
    <location>
        <begin position="84"/>
        <end position="103"/>
    </location>
</feature>
<evidence type="ECO:0000256" key="5">
    <source>
        <dbReference type="ARBA" id="ARBA00022692"/>
    </source>
</evidence>
<protein>
    <recommendedName>
        <fullName evidence="3 9">NADH-ubiquinone oxidoreductase chain 3</fullName>
        <ecNumber evidence="9">7.1.1.2</ecNumber>
    </recommendedName>
</protein>
<dbReference type="AlphaFoldDB" id="A0A7G7CEM7"/>
<keyword evidence="9" id="KW-0830">Ubiquinone</keyword>
<dbReference type="InterPro" id="IPR000440">
    <property type="entry name" value="NADH_UbQ/plastoQ_OxRdtase_su3"/>
</dbReference>
<dbReference type="PANTHER" id="PTHR11058:SF9">
    <property type="entry name" value="NADH-UBIQUINONE OXIDOREDUCTASE CHAIN 3"/>
    <property type="match status" value="1"/>
</dbReference>
<name>A0A7G7CEM7_9NEOP</name>
<comment type="catalytic activity">
    <reaction evidence="8 9">
        <text>a ubiquinone + NADH + 5 H(+)(in) = a ubiquinol + NAD(+) + 4 H(+)(out)</text>
        <dbReference type="Rhea" id="RHEA:29091"/>
        <dbReference type="Rhea" id="RHEA-COMP:9565"/>
        <dbReference type="Rhea" id="RHEA-COMP:9566"/>
        <dbReference type="ChEBI" id="CHEBI:15378"/>
        <dbReference type="ChEBI" id="CHEBI:16389"/>
        <dbReference type="ChEBI" id="CHEBI:17976"/>
        <dbReference type="ChEBI" id="CHEBI:57540"/>
        <dbReference type="ChEBI" id="CHEBI:57945"/>
        <dbReference type="EC" id="7.1.1.2"/>
    </reaction>
</comment>
<keyword evidence="4 9" id="KW-0813">Transport</keyword>
<organism evidence="10">
    <name type="scientific">Cheumatopsyche lepida</name>
    <dbReference type="NCBI Taxonomy" id="446428"/>
    <lineage>
        <taxon>Eukaryota</taxon>
        <taxon>Metazoa</taxon>
        <taxon>Ecdysozoa</taxon>
        <taxon>Arthropoda</taxon>
        <taxon>Hexapoda</taxon>
        <taxon>Insecta</taxon>
        <taxon>Pterygota</taxon>
        <taxon>Neoptera</taxon>
        <taxon>Endopterygota</taxon>
        <taxon>Trichoptera</taxon>
        <taxon>Annulipalpia</taxon>
        <taxon>Hydropsychoidea</taxon>
        <taxon>Hydropsychidae</taxon>
        <taxon>Hydropsychinae</taxon>
        <taxon>Cheumatopsyche</taxon>
    </lineage>
</organism>
<dbReference type="InterPro" id="IPR038430">
    <property type="entry name" value="NDAH_ubi_oxred_su3_sf"/>
</dbReference>
<dbReference type="GO" id="GO:0031966">
    <property type="term" value="C:mitochondrial membrane"/>
    <property type="evidence" value="ECO:0007669"/>
    <property type="project" value="UniProtKB-SubCell"/>
</dbReference>
<comment type="subcellular location">
    <subcellularLocation>
        <location evidence="1">Membrane</location>
    </subcellularLocation>
    <subcellularLocation>
        <location evidence="9">Mitochondrion membrane</location>
        <topology evidence="9">Multi-pass membrane protein</topology>
    </subcellularLocation>
</comment>
<dbReference type="Pfam" id="PF00507">
    <property type="entry name" value="Oxidored_q4"/>
    <property type="match status" value="1"/>
</dbReference>
<evidence type="ECO:0000256" key="1">
    <source>
        <dbReference type="ARBA" id="ARBA00004370"/>
    </source>
</evidence>
<evidence type="ECO:0000256" key="6">
    <source>
        <dbReference type="ARBA" id="ARBA00022989"/>
    </source>
</evidence>
<dbReference type="GO" id="GO:0030964">
    <property type="term" value="C:NADH dehydrogenase complex"/>
    <property type="evidence" value="ECO:0007669"/>
    <property type="project" value="TreeGrafter"/>
</dbReference>
<evidence type="ECO:0000256" key="8">
    <source>
        <dbReference type="ARBA" id="ARBA00049551"/>
    </source>
</evidence>
<keyword evidence="9 10" id="KW-0496">Mitochondrion</keyword>
<evidence type="ECO:0000256" key="7">
    <source>
        <dbReference type="ARBA" id="ARBA00023136"/>
    </source>
</evidence>
<keyword evidence="6 9" id="KW-1133">Transmembrane helix</keyword>
<accession>A0A7G7CEM7</accession>
<dbReference type="EMBL" id="MT410859">
    <property type="protein sequence ID" value="QNE86043.1"/>
    <property type="molecule type" value="Genomic_DNA"/>
</dbReference>
<feature type="transmembrane region" description="Helical" evidence="9">
    <location>
        <begin position="52"/>
        <end position="72"/>
    </location>
</feature>
<feature type="transmembrane region" description="Helical" evidence="9">
    <location>
        <begin position="6"/>
        <end position="23"/>
    </location>
</feature>
<evidence type="ECO:0000256" key="4">
    <source>
        <dbReference type="ARBA" id="ARBA00022448"/>
    </source>
</evidence>
<reference evidence="10" key="1">
    <citation type="submission" date="2020-04" db="EMBL/GenBank/DDBJ databases">
        <title>DNAmark Project.</title>
        <authorList>
            <person name="Leerhoei F."/>
        </authorList>
    </citation>
    <scope>NUCLEOTIDE SEQUENCE</scope>
    <source>
        <strain evidence="10">DM535</strain>
    </source>
</reference>
<dbReference type="EC" id="7.1.1.2" evidence="9"/>
<dbReference type="GO" id="GO:0008137">
    <property type="term" value="F:NADH dehydrogenase (ubiquinone) activity"/>
    <property type="evidence" value="ECO:0007669"/>
    <property type="project" value="UniProtKB-UniRule"/>
</dbReference>
<evidence type="ECO:0000313" key="10">
    <source>
        <dbReference type="EMBL" id="QNE86043.1"/>
    </source>
</evidence>
<keyword evidence="9" id="KW-0249">Electron transport</keyword>
<proteinExistence type="inferred from homology"/>
<keyword evidence="9" id="KW-1278">Translocase</keyword>
<sequence length="114" mass="13697">MITLSLTLLIIPLIMFMLSIIISKKKTYDREKLSPFECGFEPKSQSRIPFSIQFFMITIIFLIFDVEIAIILPSLLTYKINEKFFWFITMLFFMIILILGIFYEWSMNFLNWKI</sequence>
<geneLocation type="mitochondrion" evidence="10"/>
<comment type="function">
    <text evidence="9">Core subunit of the mitochondrial membrane respiratory chain NADH dehydrogenase (Complex I) which catalyzes electron transfer from NADH through the respiratory chain, using ubiquinone as an electron acceptor. Essential for the catalytic activity of complex I.</text>
</comment>
<keyword evidence="5 9" id="KW-0812">Transmembrane</keyword>
<dbReference type="PANTHER" id="PTHR11058">
    <property type="entry name" value="NADH-UBIQUINONE OXIDOREDUCTASE CHAIN 3"/>
    <property type="match status" value="1"/>
</dbReference>
<evidence type="ECO:0000256" key="9">
    <source>
        <dbReference type="RuleBase" id="RU003640"/>
    </source>
</evidence>
<evidence type="ECO:0000256" key="3">
    <source>
        <dbReference type="ARBA" id="ARBA00021007"/>
    </source>
</evidence>
<keyword evidence="9" id="KW-0679">Respiratory chain</keyword>
<dbReference type="Gene3D" id="1.20.58.1610">
    <property type="entry name" value="NADH:ubiquinone/plastoquinone oxidoreductase, chain 3"/>
    <property type="match status" value="1"/>
</dbReference>
<keyword evidence="7 9" id="KW-0472">Membrane</keyword>
<evidence type="ECO:0000256" key="2">
    <source>
        <dbReference type="ARBA" id="ARBA00008472"/>
    </source>
</evidence>
<gene>
    <name evidence="10" type="primary">ND3</name>
</gene>
<comment type="similarity">
    <text evidence="2 9">Belongs to the complex I subunit 3 family.</text>
</comment>